<dbReference type="CDD" id="cd00146">
    <property type="entry name" value="PKD"/>
    <property type="match status" value="5"/>
</dbReference>
<proteinExistence type="predicted"/>
<dbReference type="InterPro" id="IPR011042">
    <property type="entry name" value="6-blade_b-propeller_TolB-like"/>
</dbReference>
<feature type="domain" description="PKD" evidence="2">
    <location>
        <begin position="631"/>
        <end position="714"/>
    </location>
</feature>
<dbReference type="Pfam" id="PF18911">
    <property type="entry name" value="PKD_4"/>
    <property type="match status" value="5"/>
</dbReference>
<comment type="caution">
    <text evidence="3">The sequence shown here is derived from an EMBL/GenBank/DDBJ whole genome shotgun (WGS) entry which is preliminary data.</text>
</comment>
<dbReference type="FunFam" id="2.60.40.10:FF:000270">
    <property type="entry name" value="Cell surface protein"/>
    <property type="match status" value="5"/>
</dbReference>
<accession>A0A8T7H9R7</accession>
<dbReference type="PANTHER" id="PTHR36842:SF1">
    <property type="entry name" value="PROTEIN TOLB"/>
    <property type="match status" value="1"/>
</dbReference>
<dbReference type="SUPFAM" id="SSF49299">
    <property type="entry name" value="PKD domain"/>
    <property type="match status" value="5"/>
</dbReference>
<dbReference type="EMBL" id="JABMJE010000271">
    <property type="protein sequence ID" value="NQS79280.1"/>
    <property type="molecule type" value="Genomic_DNA"/>
</dbReference>
<dbReference type="AlphaFoldDB" id="A0A8T7H9R7"/>
<dbReference type="Proteomes" id="UP000737555">
    <property type="component" value="Unassembled WGS sequence"/>
</dbReference>
<dbReference type="SMART" id="SM00089">
    <property type="entry name" value="PKD"/>
    <property type="match status" value="5"/>
</dbReference>
<dbReference type="Gene3D" id="2.120.10.30">
    <property type="entry name" value="TolB, C-terminal domain"/>
    <property type="match status" value="2"/>
</dbReference>
<sequence>MHICTVSGAQERPDIDGNRVVWEDSRSEGRYIYHSSTSGGGGQRVTTEDLEHADQRYPSISGDFIVWQDRRHGNSEIYLFSHSSGERRITNSTTDQQMPVICGDHVVWYDTRRGGFDICLYNIATGEETYLDCSPVTQWRPALSDDYVVWEEDSGGGDIWIYGIQTREKRAITQNGARQTYPAISGRLIAWEDYRSGWPDIYIFDLDADREQKISDNPAAQVSPAISGDILVWEDKRSGTWEIYVCDLARGAGIQVPLAPTGREQIYPAISGERIAWQNDRDGRSDIYAFAYARRMPPVAEFSVEPDAGAVPLSVSFRDRSSGDPDTWEWDFGDGEVWTEQNPLHTYDEPGEYTVSLTVNNRFGADTVTKTALINATPPTEPPVARFTALEPWGIAPLKVLFSEESPGEPTAWLWDFGDGGSSTSQNAKHIYTEPGTYDVTLTCSNMAGSATYTRHSYITVLEPLKADFSANVTEGRRPLSVIFTDRSSGSPASWEWDFGDGGSSREQGPTHIYQDAGTYAVRLSVSGDAGRDVNEKIGYIRVIAPTPVVAGFAANVTGGRAPLSVAFTDGSEGDPGSWSWKFGDGGTSNEQNPVHVYQKPGRYTVSLSVVGDGGRDTVTRDGYITVLGPPSADFTVNVTRGAAPLAVQFRDTSSGEATSWLWDFGDATSSNEQNPVHTYTTAGNYTINLTVGNAAGKAIAVKEGYISISPAPTVPAPARPPSGGGSGGGSGS</sequence>
<dbReference type="PROSITE" id="PS50093">
    <property type="entry name" value="PKD"/>
    <property type="match status" value="5"/>
</dbReference>
<dbReference type="InterPro" id="IPR035986">
    <property type="entry name" value="PKD_dom_sf"/>
</dbReference>
<organism evidence="3 4">
    <name type="scientific">Methanoculleus bourgensis</name>
    <dbReference type="NCBI Taxonomy" id="83986"/>
    <lineage>
        <taxon>Archaea</taxon>
        <taxon>Methanobacteriati</taxon>
        <taxon>Methanobacteriota</taxon>
        <taxon>Stenosarchaea group</taxon>
        <taxon>Methanomicrobia</taxon>
        <taxon>Methanomicrobiales</taxon>
        <taxon>Methanomicrobiaceae</taxon>
        <taxon>Methanoculleus</taxon>
    </lineage>
</organism>
<dbReference type="InterPro" id="IPR022409">
    <property type="entry name" value="PKD/Chitinase_dom"/>
</dbReference>
<evidence type="ECO:0000256" key="1">
    <source>
        <dbReference type="SAM" id="MobiDB-lite"/>
    </source>
</evidence>
<dbReference type="Gene3D" id="2.60.40.10">
    <property type="entry name" value="Immunoglobulins"/>
    <property type="match status" value="5"/>
</dbReference>
<dbReference type="NCBIfam" id="TIGR04275">
    <property type="entry name" value="beta_prop_Msarc"/>
    <property type="match status" value="6"/>
</dbReference>
<dbReference type="InterPro" id="IPR000601">
    <property type="entry name" value="PKD_dom"/>
</dbReference>
<protein>
    <submittedName>
        <fullName evidence="3">PKD domain-containing protein</fullName>
    </submittedName>
</protein>
<dbReference type="InterPro" id="IPR027618">
    <property type="entry name" value="Beta_prop_Msarc"/>
</dbReference>
<name>A0A8T7H9R7_9EURY</name>
<feature type="domain" description="PKD" evidence="2">
    <location>
        <begin position="549"/>
        <end position="632"/>
    </location>
</feature>
<feature type="domain" description="PKD" evidence="2">
    <location>
        <begin position="465"/>
        <end position="535"/>
    </location>
</feature>
<dbReference type="SUPFAM" id="SSF69304">
    <property type="entry name" value="Tricorn protease N-terminal domain"/>
    <property type="match status" value="2"/>
</dbReference>
<gene>
    <name evidence="3" type="ORF">HQQ74_11410</name>
</gene>
<reference evidence="3" key="1">
    <citation type="submission" date="2020-05" db="EMBL/GenBank/DDBJ databases">
        <title>The first insight into the ecology of ammonia-tolerant syntrophic propionate oxidizing bacteria.</title>
        <authorList>
            <person name="Singh A."/>
            <person name="Schnurer A."/>
            <person name="Westerholm M."/>
        </authorList>
    </citation>
    <scope>NUCLEOTIDE SEQUENCE</scope>
    <source>
        <strain evidence="3">MAG54</strain>
    </source>
</reference>
<dbReference type="PANTHER" id="PTHR36842">
    <property type="entry name" value="PROTEIN TOLB HOMOLOG"/>
    <property type="match status" value="1"/>
</dbReference>
<evidence type="ECO:0000313" key="3">
    <source>
        <dbReference type="EMBL" id="NQS79280.1"/>
    </source>
</evidence>
<evidence type="ECO:0000313" key="4">
    <source>
        <dbReference type="Proteomes" id="UP000737555"/>
    </source>
</evidence>
<feature type="compositionally biased region" description="Gly residues" evidence="1">
    <location>
        <begin position="723"/>
        <end position="733"/>
    </location>
</feature>
<feature type="domain" description="PKD" evidence="2">
    <location>
        <begin position="298"/>
        <end position="381"/>
    </location>
</feature>
<feature type="domain" description="PKD" evidence="2">
    <location>
        <begin position="383"/>
        <end position="461"/>
    </location>
</feature>
<feature type="region of interest" description="Disordered" evidence="1">
    <location>
        <begin position="711"/>
        <end position="733"/>
    </location>
</feature>
<dbReference type="InterPro" id="IPR013783">
    <property type="entry name" value="Ig-like_fold"/>
</dbReference>
<feature type="non-terminal residue" evidence="3">
    <location>
        <position position="733"/>
    </location>
</feature>
<evidence type="ECO:0000259" key="2">
    <source>
        <dbReference type="PROSITE" id="PS50093"/>
    </source>
</evidence>